<dbReference type="GO" id="GO:0016787">
    <property type="term" value="F:hydrolase activity"/>
    <property type="evidence" value="ECO:0007669"/>
    <property type="project" value="UniProtKB-KW"/>
</dbReference>
<dbReference type="PRINTS" id="PR00111">
    <property type="entry name" value="ABHYDROLASE"/>
</dbReference>
<dbReference type="InterPro" id="IPR000073">
    <property type="entry name" value="AB_hydrolase_1"/>
</dbReference>
<evidence type="ECO:0000259" key="1">
    <source>
        <dbReference type="Pfam" id="PF12697"/>
    </source>
</evidence>
<sequence>MQYTNRLTQKILAKRGQNEHTPHDFSSILRSPVGFLEVIAHMIEHVVMVPGLACTWELFAPQSSALEGLAKFSVANHSACDDLPSLARSILDDAPRRFALCGFSLGGYVALEIMRQAPDRVTRLALLDTAAGPELQEQTVRRRRLLELAIEEGMDRVCDLMIPYLVGGTSWNDPELAATVRRMFSETGAAAFSRQLQVIMSRPDSRPDLRHIHCPTMILVGRDDLLTPVAAAEEMAAEIPHASFIVLSDCGHLTTLERPAAVSAALQNWLAKGIAK</sequence>
<feature type="domain" description="AB hydrolase-1" evidence="1">
    <location>
        <begin position="76"/>
        <end position="265"/>
    </location>
</feature>
<reference evidence="2 3" key="1">
    <citation type="submission" date="2023-12" db="EMBL/GenBank/DDBJ databases">
        <title>Gut-associated functions are favored during microbiome assembly across C. elegans life.</title>
        <authorList>
            <person name="Zimmermann J."/>
        </authorList>
    </citation>
    <scope>NUCLEOTIDE SEQUENCE [LARGE SCALE GENOMIC DNA]</scope>
    <source>
        <strain evidence="2 3">MYb71</strain>
    </source>
</reference>
<dbReference type="Proteomes" id="UP001375812">
    <property type="component" value="Unassembled WGS sequence"/>
</dbReference>
<dbReference type="SUPFAM" id="SSF53474">
    <property type="entry name" value="alpha/beta-Hydrolases"/>
    <property type="match status" value="1"/>
</dbReference>
<organism evidence="2 3">
    <name type="scientific">Ochrobactrum vermis</name>
    <dbReference type="NCBI Taxonomy" id="1827297"/>
    <lineage>
        <taxon>Bacteria</taxon>
        <taxon>Pseudomonadati</taxon>
        <taxon>Pseudomonadota</taxon>
        <taxon>Alphaproteobacteria</taxon>
        <taxon>Hyphomicrobiales</taxon>
        <taxon>Brucellaceae</taxon>
        <taxon>Brucella/Ochrobactrum group</taxon>
        <taxon>Ochrobactrum</taxon>
    </lineage>
</organism>
<keyword evidence="2" id="KW-0378">Hydrolase</keyword>
<dbReference type="InterPro" id="IPR050266">
    <property type="entry name" value="AB_hydrolase_sf"/>
</dbReference>
<comment type="caution">
    <text evidence="2">The sequence shown here is derived from an EMBL/GenBank/DDBJ whole genome shotgun (WGS) entry which is preliminary data.</text>
</comment>
<dbReference type="InterPro" id="IPR029058">
    <property type="entry name" value="AB_hydrolase_fold"/>
</dbReference>
<accession>A0ABU8PFA8</accession>
<dbReference type="Gene3D" id="3.40.50.1820">
    <property type="entry name" value="alpha/beta hydrolase"/>
    <property type="match status" value="1"/>
</dbReference>
<evidence type="ECO:0000313" key="2">
    <source>
        <dbReference type="EMBL" id="MEJ5020931.1"/>
    </source>
</evidence>
<gene>
    <name evidence="2" type="ORF">WH297_14490</name>
</gene>
<dbReference type="PANTHER" id="PTHR43798">
    <property type="entry name" value="MONOACYLGLYCEROL LIPASE"/>
    <property type="match status" value="1"/>
</dbReference>
<dbReference type="PANTHER" id="PTHR43798:SF29">
    <property type="entry name" value="AB HYDROLASE-1 DOMAIN-CONTAINING PROTEIN"/>
    <property type="match status" value="1"/>
</dbReference>
<proteinExistence type="predicted"/>
<dbReference type="Pfam" id="PF12697">
    <property type="entry name" value="Abhydrolase_6"/>
    <property type="match status" value="1"/>
</dbReference>
<dbReference type="EMBL" id="JBBGZH010000002">
    <property type="protein sequence ID" value="MEJ5020931.1"/>
    <property type="molecule type" value="Genomic_DNA"/>
</dbReference>
<protein>
    <submittedName>
        <fullName evidence="2">Alpha/beta hydrolase</fullName>
    </submittedName>
</protein>
<evidence type="ECO:0000313" key="3">
    <source>
        <dbReference type="Proteomes" id="UP001375812"/>
    </source>
</evidence>
<name>A0ABU8PFA8_9HYPH</name>
<keyword evidence="3" id="KW-1185">Reference proteome</keyword>
<dbReference type="RefSeq" id="WP_146114450.1">
    <property type="nucleotide sequence ID" value="NZ_JBBGZH010000002.1"/>
</dbReference>